<dbReference type="Gene3D" id="3.40.50.150">
    <property type="entry name" value="Vaccinia Virus protein VP39"/>
    <property type="match status" value="1"/>
</dbReference>
<dbReference type="InterPro" id="IPR001091">
    <property type="entry name" value="RM_Methyltransferase"/>
</dbReference>
<dbReference type="RefSeq" id="WP_145083108.1">
    <property type="nucleotide sequence ID" value="NZ_CP036298.1"/>
</dbReference>
<feature type="region of interest" description="Disordered" evidence="4">
    <location>
        <begin position="1"/>
        <end position="21"/>
    </location>
</feature>
<dbReference type="Pfam" id="PF01555">
    <property type="entry name" value="N6_N4_Mtase"/>
    <property type="match status" value="1"/>
</dbReference>
<dbReference type="InterPro" id="IPR002941">
    <property type="entry name" value="DNA_methylase_N4/N6"/>
</dbReference>
<dbReference type="GO" id="GO:0032259">
    <property type="term" value="P:methylation"/>
    <property type="evidence" value="ECO:0007669"/>
    <property type="project" value="UniProtKB-KW"/>
</dbReference>
<evidence type="ECO:0000256" key="1">
    <source>
        <dbReference type="ARBA" id="ARBA00022603"/>
    </source>
</evidence>
<dbReference type="OrthoDB" id="9773571at2"/>
<organism evidence="6 7">
    <name type="scientific">Aureliella helgolandensis</name>
    <dbReference type="NCBI Taxonomy" id="2527968"/>
    <lineage>
        <taxon>Bacteria</taxon>
        <taxon>Pseudomonadati</taxon>
        <taxon>Planctomycetota</taxon>
        <taxon>Planctomycetia</taxon>
        <taxon>Pirellulales</taxon>
        <taxon>Pirellulaceae</taxon>
        <taxon>Aureliella</taxon>
    </lineage>
</organism>
<dbReference type="Proteomes" id="UP000318017">
    <property type="component" value="Chromosome"/>
</dbReference>
<dbReference type="GO" id="GO:0008170">
    <property type="term" value="F:N-methyltransferase activity"/>
    <property type="evidence" value="ECO:0007669"/>
    <property type="project" value="InterPro"/>
</dbReference>
<sequence length="255" mass="27629">MSATLCENCQRQQQPPATGPGWTVHHGAAQMMLQRIEAASVAAIISDPPYASGAGTLLGALAKSSTKYQNSESKKLPELDGDSMLPEAWSAMMLSVAHQMRRVAMPGADVLMFCDWRSLSRLIEVLGGAGFQLRGTATWNKGNAARPNRNGFRSQTELILHARAPGKLARPKDVYLPGVFEYRTIQKGKLHMTQKPLELMRELVELAPPGATILDPFQGAATTGVAAIESGREYIGCESSAEYHAIAVERLQNRA</sequence>
<dbReference type="SUPFAM" id="SSF53335">
    <property type="entry name" value="S-adenosyl-L-methionine-dependent methyltransferases"/>
    <property type="match status" value="1"/>
</dbReference>
<keyword evidence="7" id="KW-1185">Reference proteome</keyword>
<comment type="similarity">
    <text evidence="3">Belongs to the N(4)/N(6)-methyltransferase family.</text>
</comment>
<dbReference type="PRINTS" id="PR00508">
    <property type="entry name" value="S21N4MTFRASE"/>
</dbReference>
<evidence type="ECO:0000256" key="2">
    <source>
        <dbReference type="ARBA" id="ARBA00022679"/>
    </source>
</evidence>
<protein>
    <recommendedName>
        <fullName evidence="3">Methyltransferase</fullName>
        <ecNumber evidence="3">2.1.1.-</ecNumber>
    </recommendedName>
</protein>
<proteinExistence type="inferred from homology"/>
<feature type="compositionally biased region" description="Polar residues" evidence="4">
    <location>
        <begin position="1"/>
        <end position="16"/>
    </location>
</feature>
<accession>A0A518GDR5</accession>
<keyword evidence="2 6" id="KW-0808">Transferase</keyword>
<name>A0A518GDR5_9BACT</name>
<evidence type="ECO:0000313" key="6">
    <source>
        <dbReference type="EMBL" id="QDV26745.1"/>
    </source>
</evidence>
<dbReference type="KEGG" id="ahel:Q31a_51240"/>
<dbReference type="InterPro" id="IPR029063">
    <property type="entry name" value="SAM-dependent_MTases_sf"/>
</dbReference>
<evidence type="ECO:0000256" key="4">
    <source>
        <dbReference type="SAM" id="MobiDB-lite"/>
    </source>
</evidence>
<reference evidence="6 7" key="1">
    <citation type="submission" date="2019-02" db="EMBL/GenBank/DDBJ databases">
        <title>Deep-cultivation of Planctomycetes and their phenomic and genomic characterization uncovers novel biology.</title>
        <authorList>
            <person name="Wiegand S."/>
            <person name="Jogler M."/>
            <person name="Boedeker C."/>
            <person name="Pinto D."/>
            <person name="Vollmers J."/>
            <person name="Rivas-Marin E."/>
            <person name="Kohn T."/>
            <person name="Peeters S.H."/>
            <person name="Heuer A."/>
            <person name="Rast P."/>
            <person name="Oberbeckmann S."/>
            <person name="Bunk B."/>
            <person name="Jeske O."/>
            <person name="Meyerdierks A."/>
            <person name="Storesund J.E."/>
            <person name="Kallscheuer N."/>
            <person name="Luecker S."/>
            <person name="Lage O.M."/>
            <person name="Pohl T."/>
            <person name="Merkel B.J."/>
            <person name="Hornburger P."/>
            <person name="Mueller R.-W."/>
            <person name="Bruemmer F."/>
            <person name="Labrenz M."/>
            <person name="Spormann A.M."/>
            <person name="Op den Camp H."/>
            <person name="Overmann J."/>
            <person name="Amann R."/>
            <person name="Jetten M.S.M."/>
            <person name="Mascher T."/>
            <person name="Medema M.H."/>
            <person name="Devos D.P."/>
            <person name="Kaster A.-K."/>
            <person name="Ovreas L."/>
            <person name="Rohde M."/>
            <person name="Galperin M.Y."/>
            <person name="Jogler C."/>
        </authorList>
    </citation>
    <scope>NUCLEOTIDE SEQUENCE [LARGE SCALE GENOMIC DNA]</scope>
    <source>
        <strain evidence="6 7">Q31a</strain>
    </source>
</reference>
<evidence type="ECO:0000256" key="3">
    <source>
        <dbReference type="RuleBase" id="RU362026"/>
    </source>
</evidence>
<dbReference type="AlphaFoldDB" id="A0A518GDR5"/>
<dbReference type="REBASE" id="355890">
    <property type="entry name" value="M.Pba31aORF51240P"/>
</dbReference>
<keyword evidence="1 6" id="KW-0489">Methyltransferase</keyword>
<dbReference type="EMBL" id="CP036298">
    <property type="protein sequence ID" value="QDV26745.1"/>
    <property type="molecule type" value="Genomic_DNA"/>
</dbReference>
<feature type="domain" description="DNA methylase N-4/N-6" evidence="5">
    <location>
        <begin position="41"/>
        <end position="249"/>
    </location>
</feature>
<evidence type="ECO:0000313" key="7">
    <source>
        <dbReference type="Proteomes" id="UP000318017"/>
    </source>
</evidence>
<dbReference type="EC" id="2.1.1.-" evidence="3"/>
<gene>
    <name evidence="6" type="primary">dpnA_2</name>
    <name evidence="6" type="ORF">Q31a_51240</name>
</gene>
<dbReference type="GO" id="GO:0003677">
    <property type="term" value="F:DNA binding"/>
    <property type="evidence" value="ECO:0007669"/>
    <property type="project" value="InterPro"/>
</dbReference>
<evidence type="ECO:0000259" key="5">
    <source>
        <dbReference type="Pfam" id="PF01555"/>
    </source>
</evidence>